<dbReference type="PROSITE" id="PS50157">
    <property type="entry name" value="ZINC_FINGER_C2H2_2"/>
    <property type="match status" value="4"/>
</dbReference>
<keyword evidence="5" id="KW-0862">Zinc</keyword>
<dbReference type="InterPro" id="IPR036236">
    <property type="entry name" value="Znf_C2H2_sf"/>
</dbReference>
<feature type="region of interest" description="Disordered" evidence="10">
    <location>
        <begin position="299"/>
        <end position="329"/>
    </location>
</feature>
<dbReference type="InParanoid" id="Q22D41"/>
<dbReference type="eggNOG" id="KOG1721">
    <property type="taxonomic scope" value="Eukaryota"/>
</dbReference>
<keyword evidence="13" id="KW-1185">Reference proteome</keyword>
<dbReference type="GeneID" id="7833112"/>
<dbReference type="STRING" id="312017.Q22D41"/>
<evidence type="ECO:0000256" key="1">
    <source>
        <dbReference type="ARBA" id="ARBA00004123"/>
    </source>
</evidence>
<keyword evidence="7" id="KW-0804">Transcription</keyword>
<evidence type="ECO:0000256" key="3">
    <source>
        <dbReference type="ARBA" id="ARBA00022737"/>
    </source>
</evidence>
<evidence type="ECO:0000256" key="4">
    <source>
        <dbReference type="ARBA" id="ARBA00022771"/>
    </source>
</evidence>
<evidence type="ECO:0000256" key="7">
    <source>
        <dbReference type="ARBA" id="ARBA00023163"/>
    </source>
</evidence>
<name>Q22D41_TETTS</name>
<dbReference type="RefSeq" id="XP_001030875.1">
    <property type="nucleotide sequence ID" value="XM_001030875.3"/>
</dbReference>
<proteinExistence type="predicted"/>
<evidence type="ECO:0000256" key="8">
    <source>
        <dbReference type="ARBA" id="ARBA00023242"/>
    </source>
</evidence>
<dbReference type="InterPro" id="IPR050636">
    <property type="entry name" value="C2H2-ZF_domain-containing"/>
</dbReference>
<evidence type="ECO:0000256" key="5">
    <source>
        <dbReference type="ARBA" id="ARBA00022833"/>
    </source>
</evidence>
<reference evidence="13" key="1">
    <citation type="journal article" date="2006" name="PLoS Biol.">
        <title>Macronuclear genome sequence of the ciliate Tetrahymena thermophila, a model eukaryote.</title>
        <authorList>
            <person name="Eisen J.A."/>
            <person name="Coyne R.S."/>
            <person name="Wu M."/>
            <person name="Wu D."/>
            <person name="Thiagarajan M."/>
            <person name="Wortman J.R."/>
            <person name="Badger J.H."/>
            <person name="Ren Q."/>
            <person name="Amedeo P."/>
            <person name="Jones K.M."/>
            <person name="Tallon L.J."/>
            <person name="Delcher A.L."/>
            <person name="Salzberg S.L."/>
            <person name="Silva J.C."/>
            <person name="Haas B.J."/>
            <person name="Majoros W.H."/>
            <person name="Farzad M."/>
            <person name="Carlton J.M."/>
            <person name="Smith R.K. Jr."/>
            <person name="Garg J."/>
            <person name="Pearlman R.E."/>
            <person name="Karrer K.M."/>
            <person name="Sun L."/>
            <person name="Manning G."/>
            <person name="Elde N.C."/>
            <person name="Turkewitz A.P."/>
            <person name="Asai D.J."/>
            <person name="Wilkes D.E."/>
            <person name="Wang Y."/>
            <person name="Cai H."/>
            <person name="Collins K."/>
            <person name="Stewart B.A."/>
            <person name="Lee S.R."/>
            <person name="Wilamowska K."/>
            <person name="Weinberg Z."/>
            <person name="Ruzzo W.L."/>
            <person name="Wloga D."/>
            <person name="Gaertig J."/>
            <person name="Frankel J."/>
            <person name="Tsao C.-C."/>
            <person name="Gorovsky M.A."/>
            <person name="Keeling P.J."/>
            <person name="Waller R.F."/>
            <person name="Patron N.J."/>
            <person name="Cherry J.M."/>
            <person name="Stover N.A."/>
            <person name="Krieger C.J."/>
            <person name="del Toro C."/>
            <person name="Ryder H.F."/>
            <person name="Williamson S.C."/>
            <person name="Barbeau R.A."/>
            <person name="Hamilton E.P."/>
            <person name="Orias E."/>
        </authorList>
    </citation>
    <scope>NUCLEOTIDE SEQUENCE [LARGE SCALE GENOMIC DNA]</scope>
    <source>
        <strain evidence="13">SB210</strain>
    </source>
</reference>
<dbReference type="EMBL" id="GG662361">
    <property type="protein sequence ID" value="EAR83212.1"/>
    <property type="molecule type" value="Genomic_DNA"/>
</dbReference>
<feature type="domain" description="C2H2-type" evidence="11">
    <location>
        <begin position="106"/>
        <end position="137"/>
    </location>
</feature>
<dbReference type="OMA" id="EMAPNIF"/>
<dbReference type="GO" id="GO:0005634">
    <property type="term" value="C:nucleus"/>
    <property type="evidence" value="ECO:0007669"/>
    <property type="project" value="UniProtKB-SubCell"/>
</dbReference>
<evidence type="ECO:0000313" key="12">
    <source>
        <dbReference type="EMBL" id="EAR83212.1"/>
    </source>
</evidence>
<dbReference type="Proteomes" id="UP000009168">
    <property type="component" value="Unassembled WGS sequence"/>
</dbReference>
<feature type="domain" description="C2H2-type" evidence="11">
    <location>
        <begin position="48"/>
        <end position="75"/>
    </location>
</feature>
<dbReference type="AlphaFoldDB" id="Q22D41"/>
<protein>
    <submittedName>
        <fullName evidence="12">C2H2-type zinc-finger protein</fullName>
    </submittedName>
</protein>
<feature type="domain" description="C2H2-type" evidence="11">
    <location>
        <begin position="76"/>
        <end position="105"/>
    </location>
</feature>
<keyword evidence="3" id="KW-0677">Repeat</keyword>
<evidence type="ECO:0000259" key="11">
    <source>
        <dbReference type="PROSITE" id="PS50157"/>
    </source>
</evidence>
<dbReference type="Pfam" id="PF00096">
    <property type="entry name" value="zf-C2H2"/>
    <property type="match status" value="2"/>
</dbReference>
<dbReference type="OrthoDB" id="360633at2759"/>
<evidence type="ECO:0000256" key="2">
    <source>
        <dbReference type="ARBA" id="ARBA00022723"/>
    </source>
</evidence>
<evidence type="ECO:0000256" key="10">
    <source>
        <dbReference type="SAM" id="MobiDB-lite"/>
    </source>
</evidence>
<dbReference type="InterPro" id="IPR013087">
    <property type="entry name" value="Znf_C2H2_type"/>
</dbReference>
<dbReference type="PROSITE" id="PS00028">
    <property type="entry name" value="ZINC_FINGER_C2H2_1"/>
    <property type="match status" value="4"/>
</dbReference>
<evidence type="ECO:0000256" key="6">
    <source>
        <dbReference type="ARBA" id="ARBA00023015"/>
    </source>
</evidence>
<dbReference type="KEGG" id="tet:TTHERM_01002770"/>
<feature type="domain" description="C2H2-type" evidence="11">
    <location>
        <begin position="20"/>
        <end position="47"/>
    </location>
</feature>
<dbReference type="PANTHER" id="PTHR47772">
    <property type="entry name" value="ZINC FINGER PROTEIN 200"/>
    <property type="match status" value="1"/>
</dbReference>
<dbReference type="FunFam" id="3.30.160.60:FF:000145">
    <property type="entry name" value="Zinc finger protein 574"/>
    <property type="match status" value="1"/>
</dbReference>
<keyword evidence="4 9" id="KW-0863">Zinc-finger</keyword>
<dbReference type="SUPFAM" id="SSF57667">
    <property type="entry name" value="beta-beta-alpha zinc fingers"/>
    <property type="match status" value="3"/>
</dbReference>
<dbReference type="PANTHER" id="PTHR47772:SF13">
    <property type="entry name" value="GASTRULA ZINC FINGER PROTEIN XLCGF49.1-LIKE-RELATED"/>
    <property type="match status" value="1"/>
</dbReference>
<comment type="subcellular location">
    <subcellularLocation>
        <location evidence="1">Nucleus</location>
    </subcellularLocation>
</comment>
<organism evidence="12 13">
    <name type="scientific">Tetrahymena thermophila (strain SB210)</name>
    <dbReference type="NCBI Taxonomy" id="312017"/>
    <lineage>
        <taxon>Eukaryota</taxon>
        <taxon>Sar</taxon>
        <taxon>Alveolata</taxon>
        <taxon>Ciliophora</taxon>
        <taxon>Intramacronucleata</taxon>
        <taxon>Oligohymenophorea</taxon>
        <taxon>Hymenostomatida</taxon>
        <taxon>Tetrahymenina</taxon>
        <taxon>Tetrahymenidae</taxon>
        <taxon>Tetrahymena</taxon>
    </lineage>
</organism>
<evidence type="ECO:0000313" key="13">
    <source>
        <dbReference type="Proteomes" id="UP000009168"/>
    </source>
</evidence>
<sequence length="719" mass="83984">MSDYSKTSQFKAPNGQNENFECQECNKTFKYESHFLRHIQTHSDSRPFECPKCQKKFKRQDALKTHERTHSDDLPFKCSREGCCESFASKAALRYHELRHTNETVFICDKDGCNKKFLTLGQLKQHQRTKIHAKQACPQVFGDFDQYNKAQPAQNLSHSLSSSGNINNNSTNSGYQNQIFYNPAAPYIQFSQPQQLYSLQNSTQPNFLCGNNVNLIQSMSDYLSNENIPQVSSVPSNSAPSISTLEQKINIKKEHHQEDTFLDDFSEDEQVFIDQIWSTIKQENTNNDYECPKKSSNEFNNSCDNAYHSDYPIQKRRRNNPVKSDNKINASSNTSNLLMEFTGLNASGSSFSRLKQELRIIVGLIDKIKKEDEELIPPASNSENQNFIDNFDSNQQEQQISKNSEKRLNSCEFQKNSTDYQEDSNYHFYQNDDSPFHNYECQMIHNNIPSEVIDKDEKEQSNGYYKTYERPLLKKKIKTAVRFVQYCKKVFKEQKKQQIQQDQQQQQQKRMQIQTTQNSYTNKPLNNYFEQNVQFSFTPKQEFQQFSQQYDTNSQFSQQNTYNNYQNFQNFNVEDLYPKQVQMANNINFASSNRINQRNSSFNFTQQSFLQNGQQTQNNFMNQFNNNFQKNITANYSLDQYRVQSQQQPSASYNDMAPIYISSLNNTLADDSQLQFSDIDINQFSEMAPNIFDAADEVQSVQLYTDHQFIPTQQFNVCN</sequence>
<keyword evidence="8" id="KW-0539">Nucleus</keyword>
<dbReference type="HOGENOM" id="CLU_384762_0_0_1"/>
<evidence type="ECO:0000256" key="9">
    <source>
        <dbReference type="PROSITE-ProRule" id="PRU00042"/>
    </source>
</evidence>
<accession>Q22D41</accession>
<dbReference type="SMART" id="SM00355">
    <property type="entry name" value="ZnF_C2H2"/>
    <property type="match status" value="4"/>
</dbReference>
<dbReference type="GO" id="GO:0008270">
    <property type="term" value="F:zinc ion binding"/>
    <property type="evidence" value="ECO:0007669"/>
    <property type="project" value="UniProtKB-KW"/>
</dbReference>
<keyword evidence="6" id="KW-0805">Transcription regulation</keyword>
<gene>
    <name evidence="12" type="ORF">TTHERM_01002770</name>
</gene>
<dbReference type="Gene3D" id="3.30.160.60">
    <property type="entry name" value="Classic Zinc Finger"/>
    <property type="match status" value="3"/>
</dbReference>
<keyword evidence="2" id="KW-0479">Metal-binding</keyword>